<keyword evidence="2" id="KW-1185">Reference proteome</keyword>
<evidence type="ECO:0000313" key="1">
    <source>
        <dbReference type="EMBL" id="GIJ30119.1"/>
    </source>
</evidence>
<organism evidence="1 2">
    <name type="scientific">Micromonospora qiuiae</name>
    <dbReference type="NCBI Taxonomy" id="502268"/>
    <lineage>
        <taxon>Bacteria</taxon>
        <taxon>Bacillati</taxon>
        <taxon>Actinomycetota</taxon>
        <taxon>Actinomycetes</taxon>
        <taxon>Micromonosporales</taxon>
        <taxon>Micromonosporaceae</taxon>
        <taxon>Micromonospora</taxon>
    </lineage>
</organism>
<proteinExistence type="predicted"/>
<dbReference type="Proteomes" id="UP000653076">
    <property type="component" value="Unassembled WGS sequence"/>
</dbReference>
<gene>
    <name evidence="1" type="ORF">Vqi01_52810</name>
</gene>
<protein>
    <submittedName>
        <fullName evidence="1">Uncharacterized protein</fullName>
    </submittedName>
</protein>
<reference evidence="1 2" key="1">
    <citation type="submission" date="2021-01" db="EMBL/GenBank/DDBJ databases">
        <title>Whole genome shotgun sequence of Verrucosispora qiuiae NBRC 106684.</title>
        <authorList>
            <person name="Komaki H."/>
            <person name="Tamura T."/>
        </authorList>
    </citation>
    <scope>NUCLEOTIDE SEQUENCE [LARGE SCALE GENOMIC DNA]</scope>
    <source>
        <strain evidence="1 2">NBRC 106684</strain>
    </source>
</reference>
<dbReference type="RefSeq" id="WP_204037707.1">
    <property type="nucleotide sequence ID" value="NZ_BOPC01000097.1"/>
</dbReference>
<evidence type="ECO:0000313" key="2">
    <source>
        <dbReference type="Proteomes" id="UP000653076"/>
    </source>
</evidence>
<name>A0ABQ4JKX5_9ACTN</name>
<dbReference type="EMBL" id="BOPC01000097">
    <property type="protein sequence ID" value="GIJ30119.1"/>
    <property type="molecule type" value="Genomic_DNA"/>
</dbReference>
<sequence>MGTVIQVTSFLLSIIAWEPSAVTGLRRTVFGFAADLVLGVWVSTAGAGALDGAVDR</sequence>
<comment type="caution">
    <text evidence="1">The sequence shown here is derived from an EMBL/GenBank/DDBJ whole genome shotgun (WGS) entry which is preliminary data.</text>
</comment>
<accession>A0ABQ4JKX5</accession>